<dbReference type="Proteomes" id="UP000509548">
    <property type="component" value="Chromosome 1"/>
</dbReference>
<dbReference type="RefSeq" id="WP_107200936.1">
    <property type="nucleotide sequence ID" value="NZ_CP015958.1"/>
</dbReference>
<dbReference type="EMBL" id="CP015958">
    <property type="protein sequence ID" value="QLB61356.1"/>
    <property type="molecule type" value="Genomic_DNA"/>
</dbReference>
<protein>
    <submittedName>
        <fullName evidence="3">Uncharacterized protein</fullName>
    </submittedName>
</protein>
<dbReference type="EMBL" id="JAYLVJ010000028">
    <property type="protein sequence ID" value="MEO1756629.1"/>
    <property type="molecule type" value="Genomic_DNA"/>
</dbReference>
<name>A0A9Q6RYN0_9BURK</name>
<reference evidence="3" key="2">
    <citation type="submission" date="2016-06" db="EMBL/GenBank/DDBJ databases">
        <authorList>
            <person name="Huang P."/>
            <person name="Jiang X."/>
            <person name="Liu X."/>
        </authorList>
    </citation>
    <scope>NUCLEOTIDE SEQUENCE</scope>
    <source>
        <strain evidence="3">852011</strain>
    </source>
</reference>
<reference evidence="3 4" key="1">
    <citation type="journal article" date="2014" name="Genome Announc.">
        <title>Draft Genome Sequence of the Haloacid-Degrading Burkholderia caribensis Strain MBA4.</title>
        <authorList>
            <person name="Pan Y."/>
            <person name="Kong K.F."/>
            <person name="Tsang J.S."/>
        </authorList>
    </citation>
    <scope>NUCLEOTIDE SEQUENCE [LARGE SCALE GENOMIC DNA]</scope>
    <source>
        <strain evidence="3 4">852011</strain>
    </source>
</reference>
<gene>
    <name evidence="3" type="ORF">A9O66_02490</name>
    <name evidence="2" type="ORF">VOI32_22145</name>
</gene>
<evidence type="ECO:0000313" key="4">
    <source>
        <dbReference type="Proteomes" id="UP000509548"/>
    </source>
</evidence>
<feature type="region of interest" description="Disordered" evidence="1">
    <location>
        <begin position="1"/>
        <end position="61"/>
    </location>
</feature>
<dbReference type="Proteomes" id="UP001462961">
    <property type="component" value="Unassembled WGS sequence"/>
</dbReference>
<feature type="compositionally biased region" description="Low complexity" evidence="1">
    <location>
        <begin position="25"/>
        <end position="42"/>
    </location>
</feature>
<proteinExistence type="predicted"/>
<reference evidence="2 5" key="3">
    <citation type="submission" date="2024-01" db="EMBL/GenBank/DDBJ databases">
        <title>The diversity of rhizobia nodulating Mimosa spp. in eleven states of Brazil covering several biomes is determined by host plant, location, and edaphic factors.</title>
        <authorList>
            <person name="Rouws L."/>
            <person name="Barauna A."/>
            <person name="Beukes C."/>
            <person name="De Faria S.M."/>
            <person name="Gross E."/>
            <person name="Dos Reis Junior F.B."/>
            <person name="Simon M."/>
            <person name="Maluk M."/>
            <person name="Odee D.W."/>
            <person name="Kenicer G."/>
            <person name="Young J.P.W."/>
            <person name="Reis V.M."/>
            <person name="Zilli J."/>
            <person name="James E.K."/>
        </authorList>
    </citation>
    <scope>NUCLEOTIDE SEQUENCE [LARGE SCALE GENOMIC DNA]</scope>
    <source>
        <strain evidence="2 5">JHI1651</strain>
    </source>
</reference>
<evidence type="ECO:0000313" key="2">
    <source>
        <dbReference type="EMBL" id="MEO1756629.1"/>
    </source>
</evidence>
<evidence type="ECO:0000313" key="5">
    <source>
        <dbReference type="Proteomes" id="UP001462961"/>
    </source>
</evidence>
<dbReference type="AlphaFoldDB" id="A0A9Q6RYN0"/>
<keyword evidence="5" id="KW-1185">Reference proteome</keyword>
<organism evidence="3 4">
    <name type="scientific">Paraburkholderia caribensis</name>
    <dbReference type="NCBI Taxonomy" id="75105"/>
    <lineage>
        <taxon>Bacteria</taxon>
        <taxon>Pseudomonadati</taxon>
        <taxon>Pseudomonadota</taxon>
        <taxon>Betaproteobacteria</taxon>
        <taxon>Burkholderiales</taxon>
        <taxon>Burkholderiaceae</taxon>
        <taxon>Paraburkholderia</taxon>
    </lineage>
</organism>
<evidence type="ECO:0000256" key="1">
    <source>
        <dbReference type="SAM" id="MobiDB-lite"/>
    </source>
</evidence>
<accession>A0A9Q6RYN0</accession>
<evidence type="ECO:0000313" key="3">
    <source>
        <dbReference type="EMBL" id="QLB61356.1"/>
    </source>
</evidence>
<sequence length="61" mass="6275">MRAVTGCNGNGFSGNGWQRSRAACGNQQYNKGNNGNNGNKGNTQRKAVMQDTLGAGGSAAR</sequence>